<organism evidence="1 2">
    <name type="scientific">Shigella dysenteriae</name>
    <dbReference type="NCBI Taxonomy" id="622"/>
    <lineage>
        <taxon>Bacteria</taxon>
        <taxon>Pseudomonadati</taxon>
        <taxon>Pseudomonadota</taxon>
        <taxon>Gammaproteobacteria</taxon>
        <taxon>Enterobacterales</taxon>
        <taxon>Enterobacteriaceae</taxon>
        <taxon>Shigella</taxon>
    </lineage>
</organism>
<dbReference type="Proteomes" id="UP000238186">
    <property type="component" value="Unassembled WGS sequence"/>
</dbReference>
<gene>
    <name evidence="1" type="ORF">C5K18_04860</name>
</gene>
<dbReference type="EMBL" id="PUGT01000065">
    <property type="protein sequence ID" value="PQN10395.1"/>
    <property type="molecule type" value="Genomic_DNA"/>
</dbReference>
<proteinExistence type="predicted"/>
<comment type="caution">
    <text evidence="1">The sequence shown here is derived from an EMBL/GenBank/DDBJ whole genome shotgun (WGS) entry which is preliminary data.</text>
</comment>
<sequence>MYCGAWVEMSQPLLPIGTNTPIFIINLSSSRKVKVRRGAASCISFSAAYWLVCKADASF</sequence>
<name>A0A2S8DG14_SHIDY</name>
<dbReference type="AlphaFoldDB" id="A0A2S8DG14"/>
<accession>A0A2S8DG14</accession>
<evidence type="ECO:0000313" key="2">
    <source>
        <dbReference type="Proteomes" id="UP000238186"/>
    </source>
</evidence>
<evidence type="ECO:0000313" key="1">
    <source>
        <dbReference type="EMBL" id="PQN10395.1"/>
    </source>
</evidence>
<protein>
    <submittedName>
        <fullName evidence="1">Uncharacterized protein</fullName>
    </submittedName>
</protein>
<reference evidence="1 2" key="1">
    <citation type="submission" date="2018-02" db="EMBL/GenBank/DDBJ databases">
        <title>Distribution and characterization of Shiga toxin converting temperate phage carried by Shigella flexneri in Hispaniola.</title>
        <authorList>
            <person name="Fogolari M."/>
            <person name="Mavian C."/>
            <person name="Angeletti S."/>
            <person name="Salemi M."/>
            <person name="Lampel K.A."/>
            <person name="Maurelli A.T."/>
        </authorList>
    </citation>
    <scope>NUCLEOTIDE SEQUENCE [LARGE SCALE GENOMIC DNA]</scope>
    <source>
        <strain evidence="1 2">BS979</strain>
    </source>
</reference>